<keyword evidence="3" id="KW-1185">Reference proteome</keyword>
<comment type="caution">
    <text evidence="2">The sequence shown here is derived from an EMBL/GenBank/DDBJ whole genome shotgun (WGS) entry which is preliminary data.</text>
</comment>
<proteinExistence type="predicted"/>
<dbReference type="EMBL" id="CAUM01000134">
    <property type="protein sequence ID" value="CCV07897.1"/>
    <property type="molecule type" value="Genomic_DNA"/>
</dbReference>
<feature type="region of interest" description="Disordered" evidence="1">
    <location>
        <begin position="1"/>
        <end position="23"/>
    </location>
</feature>
<dbReference type="Proteomes" id="UP000012062">
    <property type="component" value="Unassembled WGS sequence"/>
</dbReference>
<dbReference type="STRING" id="1297569.MESS2_650122"/>
<name>M5EUK0_9HYPH</name>
<reference evidence="2 3" key="1">
    <citation type="submission" date="2013-02" db="EMBL/GenBank/DDBJ databases">
        <authorList>
            <person name="Genoscope - CEA"/>
        </authorList>
    </citation>
    <scope>NUCLEOTIDE SEQUENCE [LARGE SCALE GENOMIC DNA]</scope>
    <source>
        <strain evidence="2 3">STM 2683</strain>
    </source>
</reference>
<gene>
    <name evidence="2" type="ORF">MESS2_650122</name>
</gene>
<sequence>MPPRAFPARGSAAAPLSPAPPGDSDFEVHYANARTGVNCRTNKIWQLSDELRGGLLKNQFCRTNRD</sequence>
<protein>
    <submittedName>
        <fullName evidence="2">Uncharacterized protein</fullName>
    </submittedName>
</protein>
<organism evidence="2 3">
    <name type="scientific">Mesorhizobium metallidurans STM 2683</name>
    <dbReference type="NCBI Taxonomy" id="1297569"/>
    <lineage>
        <taxon>Bacteria</taxon>
        <taxon>Pseudomonadati</taxon>
        <taxon>Pseudomonadota</taxon>
        <taxon>Alphaproteobacteria</taxon>
        <taxon>Hyphomicrobiales</taxon>
        <taxon>Phyllobacteriaceae</taxon>
        <taxon>Mesorhizobium</taxon>
    </lineage>
</organism>
<accession>M5EUK0</accession>
<evidence type="ECO:0000313" key="2">
    <source>
        <dbReference type="EMBL" id="CCV07897.1"/>
    </source>
</evidence>
<dbReference type="AlphaFoldDB" id="M5EUK0"/>
<evidence type="ECO:0000313" key="3">
    <source>
        <dbReference type="Proteomes" id="UP000012062"/>
    </source>
</evidence>
<evidence type="ECO:0000256" key="1">
    <source>
        <dbReference type="SAM" id="MobiDB-lite"/>
    </source>
</evidence>
<feature type="compositionally biased region" description="Low complexity" evidence="1">
    <location>
        <begin position="7"/>
        <end position="16"/>
    </location>
</feature>